<proteinExistence type="predicted"/>
<dbReference type="SUPFAM" id="SSF51735">
    <property type="entry name" value="NAD(P)-binding Rossmann-fold domains"/>
    <property type="match status" value="1"/>
</dbReference>
<sequence length="327" mass="37848">MKNKKSNLKNKTILVTGSAGFIGFHLSKRLLEEGVKIIGLDNFNNYYDPQLKESRNKILEKFDNFKLYRGDLTDLNFVKKIFQENKIDKVCHLAAQAGVRYSLINPYAYIQSNLVGFHHIIDEAKNAGIKDFIYASSSSVYGNNKKVPFSVDDRIDHPISLYAATKKSNELLAHTYHHLYDMNCTGLRFFTVYGPYGRPDMALFLFTKAILENQPIKVFNFGKMERDFTYIDDIIDGVVSSLEYSYPYEIFNLGNNQPVKLEDFIQHIENELNQKAQKEYLPIQPGDVPKTFADITSSKEKLNYQPTTPIKKGINKFMNWYKDYYKI</sequence>
<feature type="domain" description="NAD-dependent epimerase/dehydratase" evidence="2">
    <location>
        <begin position="13"/>
        <end position="254"/>
    </location>
</feature>
<evidence type="ECO:0000313" key="3">
    <source>
        <dbReference type="EMBL" id="PIR06963.1"/>
    </source>
</evidence>
<reference evidence="3 4" key="1">
    <citation type="submission" date="2017-09" db="EMBL/GenBank/DDBJ databases">
        <title>Depth-based differentiation of microbial function through sediment-hosted aquifers and enrichment of novel symbionts in the deep terrestrial subsurface.</title>
        <authorList>
            <person name="Probst A.J."/>
            <person name="Ladd B."/>
            <person name="Jarett J.K."/>
            <person name="Geller-Mcgrath D.E."/>
            <person name="Sieber C.M."/>
            <person name="Emerson J.B."/>
            <person name="Anantharaman K."/>
            <person name="Thomas B.C."/>
            <person name="Malmstrom R."/>
            <person name="Stieglmeier M."/>
            <person name="Klingl A."/>
            <person name="Woyke T."/>
            <person name="Ryan C.M."/>
            <person name="Banfield J.F."/>
        </authorList>
    </citation>
    <scope>NUCLEOTIDE SEQUENCE [LARGE SCALE GENOMIC DNA]</scope>
    <source>
        <strain evidence="3">CG11_big_fil_rev_8_21_14_0_20_36_20</strain>
    </source>
</reference>
<dbReference type="Gene3D" id="3.40.50.720">
    <property type="entry name" value="NAD(P)-binding Rossmann-like Domain"/>
    <property type="match status" value="1"/>
</dbReference>
<gene>
    <name evidence="3" type="ORF">COV55_00880</name>
</gene>
<dbReference type="Pfam" id="PF01370">
    <property type="entry name" value="Epimerase"/>
    <property type="match status" value="1"/>
</dbReference>
<dbReference type="AlphaFoldDB" id="A0A2H0NDI1"/>
<accession>A0A2H0NDI1</accession>
<dbReference type="InterPro" id="IPR001509">
    <property type="entry name" value="Epimerase_deHydtase"/>
</dbReference>
<dbReference type="Gene3D" id="3.90.25.10">
    <property type="entry name" value="UDP-galactose 4-epimerase, domain 1"/>
    <property type="match status" value="1"/>
</dbReference>
<protein>
    <recommendedName>
        <fullName evidence="2">NAD-dependent epimerase/dehydratase domain-containing protein</fullName>
    </recommendedName>
</protein>
<name>A0A2H0NDI1_9BACT</name>
<comment type="caution">
    <text evidence="3">The sequence shown here is derived from an EMBL/GenBank/DDBJ whole genome shotgun (WGS) entry which is preliminary data.</text>
</comment>
<evidence type="ECO:0000256" key="1">
    <source>
        <dbReference type="ARBA" id="ARBA00023027"/>
    </source>
</evidence>
<organism evidence="3 4">
    <name type="scientific">Candidatus Komeilibacteria bacterium CG11_big_fil_rev_8_21_14_0_20_36_20</name>
    <dbReference type="NCBI Taxonomy" id="1974477"/>
    <lineage>
        <taxon>Bacteria</taxon>
        <taxon>Candidatus Komeiliibacteriota</taxon>
    </lineage>
</organism>
<dbReference type="PANTHER" id="PTHR43574">
    <property type="entry name" value="EPIMERASE-RELATED"/>
    <property type="match status" value="1"/>
</dbReference>
<dbReference type="InterPro" id="IPR036291">
    <property type="entry name" value="NAD(P)-bd_dom_sf"/>
</dbReference>
<evidence type="ECO:0000259" key="2">
    <source>
        <dbReference type="Pfam" id="PF01370"/>
    </source>
</evidence>
<dbReference type="EMBL" id="PCWQ01000007">
    <property type="protein sequence ID" value="PIR06963.1"/>
    <property type="molecule type" value="Genomic_DNA"/>
</dbReference>
<dbReference type="PRINTS" id="PR01713">
    <property type="entry name" value="NUCEPIMERASE"/>
</dbReference>
<dbReference type="Proteomes" id="UP000230564">
    <property type="component" value="Unassembled WGS sequence"/>
</dbReference>
<keyword evidence="1" id="KW-0520">NAD</keyword>
<evidence type="ECO:0000313" key="4">
    <source>
        <dbReference type="Proteomes" id="UP000230564"/>
    </source>
</evidence>